<gene>
    <name evidence="2" type="ORF">DPMN_102893</name>
</gene>
<name>A0A9D4H8V0_DREPO</name>
<dbReference type="AlphaFoldDB" id="A0A9D4H8V0"/>
<organism evidence="2 3">
    <name type="scientific">Dreissena polymorpha</name>
    <name type="common">Zebra mussel</name>
    <name type="synonym">Mytilus polymorpha</name>
    <dbReference type="NCBI Taxonomy" id="45954"/>
    <lineage>
        <taxon>Eukaryota</taxon>
        <taxon>Metazoa</taxon>
        <taxon>Spiralia</taxon>
        <taxon>Lophotrochozoa</taxon>
        <taxon>Mollusca</taxon>
        <taxon>Bivalvia</taxon>
        <taxon>Autobranchia</taxon>
        <taxon>Heteroconchia</taxon>
        <taxon>Euheterodonta</taxon>
        <taxon>Imparidentia</taxon>
        <taxon>Neoheterodontei</taxon>
        <taxon>Myida</taxon>
        <taxon>Dreissenoidea</taxon>
        <taxon>Dreissenidae</taxon>
        <taxon>Dreissena</taxon>
    </lineage>
</organism>
<accession>A0A9D4H8V0</accession>
<keyword evidence="3" id="KW-1185">Reference proteome</keyword>
<protein>
    <submittedName>
        <fullName evidence="2">Uncharacterized protein</fullName>
    </submittedName>
</protein>
<evidence type="ECO:0000313" key="3">
    <source>
        <dbReference type="Proteomes" id="UP000828390"/>
    </source>
</evidence>
<dbReference type="PANTHER" id="PTHR35558">
    <property type="entry name" value="SGNH_HYDRO DOMAIN-CONTAINING PROTEIN"/>
    <property type="match status" value="1"/>
</dbReference>
<dbReference type="PANTHER" id="PTHR35558:SF1">
    <property type="entry name" value="ENDONUCLEASE_EXONUCLEASE_PHOSPHATASE DOMAIN-CONTAINING PROTEIN"/>
    <property type="match status" value="1"/>
</dbReference>
<sequence length="200" mass="23144">MPPRAKRRRVEVAQSLQAMGEDQEETTGRAEPDLPAPGIEHGNTSEPGTRAQGCEQGWLNMYAHVASQTRQKNWNGEFVDFISHLPKFRETSQQKVKIMKREIIVSHFGVIKNIERIGVWSDAFLINMAIFLARHGNKHLELIQYMHNVRTAASRFAGWADYDRQFRLKLSQNPTCRWDIIDRISDAIYAFHFGYGECRR</sequence>
<reference evidence="2" key="2">
    <citation type="submission" date="2020-11" db="EMBL/GenBank/DDBJ databases">
        <authorList>
            <person name="McCartney M.A."/>
            <person name="Auch B."/>
            <person name="Kono T."/>
            <person name="Mallez S."/>
            <person name="Becker A."/>
            <person name="Gohl D.M."/>
            <person name="Silverstein K.A.T."/>
            <person name="Koren S."/>
            <person name="Bechman K.B."/>
            <person name="Herman A."/>
            <person name="Abrahante J.E."/>
            <person name="Garbe J."/>
        </authorList>
    </citation>
    <scope>NUCLEOTIDE SEQUENCE</scope>
    <source>
        <strain evidence="2">Duluth1</strain>
        <tissue evidence="2">Whole animal</tissue>
    </source>
</reference>
<feature type="region of interest" description="Disordered" evidence="1">
    <location>
        <begin position="1"/>
        <end position="52"/>
    </location>
</feature>
<dbReference type="EMBL" id="JAIWYP010000004">
    <property type="protein sequence ID" value="KAH3829665.1"/>
    <property type="molecule type" value="Genomic_DNA"/>
</dbReference>
<evidence type="ECO:0000313" key="2">
    <source>
        <dbReference type="EMBL" id="KAH3829665.1"/>
    </source>
</evidence>
<reference evidence="2" key="1">
    <citation type="journal article" date="2019" name="bioRxiv">
        <title>The Genome of the Zebra Mussel, Dreissena polymorpha: A Resource for Invasive Species Research.</title>
        <authorList>
            <person name="McCartney M.A."/>
            <person name="Auch B."/>
            <person name="Kono T."/>
            <person name="Mallez S."/>
            <person name="Zhang Y."/>
            <person name="Obille A."/>
            <person name="Becker A."/>
            <person name="Abrahante J.E."/>
            <person name="Garbe J."/>
            <person name="Badalamenti J.P."/>
            <person name="Herman A."/>
            <person name="Mangelson H."/>
            <person name="Liachko I."/>
            <person name="Sullivan S."/>
            <person name="Sone E.D."/>
            <person name="Koren S."/>
            <person name="Silverstein K.A.T."/>
            <person name="Beckman K.B."/>
            <person name="Gohl D.M."/>
        </authorList>
    </citation>
    <scope>NUCLEOTIDE SEQUENCE</scope>
    <source>
        <strain evidence="2">Duluth1</strain>
        <tissue evidence="2">Whole animal</tissue>
    </source>
</reference>
<evidence type="ECO:0000256" key="1">
    <source>
        <dbReference type="SAM" id="MobiDB-lite"/>
    </source>
</evidence>
<proteinExistence type="predicted"/>
<dbReference type="Proteomes" id="UP000828390">
    <property type="component" value="Unassembled WGS sequence"/>
</dbReference>
<comment type="caution">
    <text evidence="2">The sequence shown here is derived from an EMBL/GenBank/DDBJ whole genome shotgun (WGS) entry which is preliminary data.</text>
</comment>